<comment type="caution">
    <text evidence="2">The sequence shown here is derived from an EMBL/GenBank/DDBJ whole genome shotgun (WGS) entry which is preliminary data.</text>
</comment>
<dbReference type="Proteomes" id="UP000682811">
    <property type="component" value="Unassembled WGS sequence"/>
</dbReference>
<accession>A0A920CQW6</accession>
<evidence type="ECO:0000313" key="3">
    <source>
        <dbReference type="Proteomes" id="UP000682811"/>
    </source>
</evidence>
<proteinExistence type="predicted"/>
<organism evidence="2 3">
    <name type="scientific">Paenibacillus azoreducens</name>
    <dbReference type="NCBI Taxonomy" id="116718"/>
    <lineage>
        <taxon>Bacteria</taxon>
        <taxon>Bacillati</taxon>
        <taxon>Bacillota</taxon>
        <taxon>Bacilli</taxon>
        <taxon>Bacillales</taxon>
        <taxon>Paenibacillaceae</taxon>
        <taxon>Paenibacillus</taxon>
    </lineage>
</organism>
<dbReference type="Pfam" id="PF13302">
    <property type="entry name" value="Acetyltransf_3"/>
    <property type="match status" value="1"/>
</dbReference>
<evidence type="ECO:0000313" key="2">
    <source>
        <dbReference type="EMBL" id="GIO45717.1"/>
    </source>
</evidence>
<dbReference type="RefSeq" id="WP_212976841.1">
    <property type="nucleotide sequence ID" value="NZ_AP025343.1"/>
</dbReference>
<dbReference type="AlphaFoldDB" id="A0A920CQW6"/>
<dbReference type="InterPro" id="IPR016181">
    <property type="entry name" value="Acyl_CoA_acyltransferase"/>
</dbReference>
<dbReference type="Gene3D" id="3.40.630.30">
    <property type="match status" value="1"/>
</dbReference>
<evidence type="ECO:0000259" key="1">
    <source>
        <dbReference type="PROSITE" id="PS51186"/>
    </source>
</evidence>
<feature type="domain" description="N-acetyltransferase" evidence="1">
    <location>
        <begin position="2"/>
        <end position="169"/>
    </location>
</feature>
<dbReference type="PROSITE" id="PS51186">
    <property type="entry name" value="GNAT"/>
    <property type="match status" value="1"/>
</dbReference>
<dbReference type="PANTHER" id="PTHR43415:SF5">
    <property type="entry name" value="ACETYLTRANSFERASE"/>
    <property type="match status" value="1"/>
</dbReference>
<protein>
    <submittedName>
        <fullName evidence="2">Aminoglycoside N(6')-acetyltransferase</fullName>
    </submittedName>
</protein>
<gene>
    <name evidence="2" type="ORF">J34TS1_04820</name>
</gene>
<sequence length="175" mass="20550">MIKLEYFERKDFKELIEWSGDEAFLLQWAGTHFTFPLDEQQLEKYIEGANDIHRSEIMIYKAVDDTGKAVGHITIGRIERDNRSGRVGRVLLSPSARGKGIGTEMMKCVLRVGFEELRLHRISLGVFDFNHSAVQCYRKAGFKQEGLLRDARKYRDQYWNLIEMSILEDEWKNMR</sequence>
<dbReference type="GO" id="GO:0016747">
    <property type="term" value="F:acyltransferase activity, transferring groups other than amino-acyl groups"/>
    <property type="evidence" value="ECO:0007669"/>
    <property type="project" value="InterPro"/>
</dbReference>
<name>A0A920CQW6_9BACL</name>
<dbReference type="InterPro" id="IPR000182">
    <property type="entry name" value="GNAT_dom"/>
</dbReference>
<dbReference type="CDD" id="cd04301">
    <property type="entry name" value="NAT_SF"/>
    <property type="match status" value="1"/>
</dbReference>
<dbReference type="SUPFAM" id="SSF55729">
    <property type="entry name" value="Acyl-CoA N-acyltransferases (Nat)"/>
    <property type="match status" value="1"/>
</dbReference>
<dbReference type="EMBL" id="BORT01000001">
    <property type="protein sequence ID" value="GIO45717.1"/>
    <property type="molecule type" value="Genomic_DNA"/>
</dbReference>
<reference evidence="2 3" key="1">
    <citation type="submission" date="2021-03" db="EMBL/GenBank/DDBJ databases">
        <title>Antimicrobial resistance genes in bacteria isolated from Japanese honey, and their potential for conferring macrolide and lincosamide resistance in the American foulbrood pathogen Paenibacillus larvae.</title>
        <authorList>
            <person name="Okamoto M."/>
            <person name="Kumagai M."/>
            <person name="Kanamori H."/>
            <person name="Takamatsu D."/>
        </authorList>
    </citation>
    <scope>NUCLEOTIDE SEQUENCE [LARGE SCALE GENOMIC DNA]</scope>
    <source>
        <strain evidence="2 3">J34TS1</strain>
    </source>
</reference>
<keyword evidence="3" id="KW-1185">Reference proteome</keyword>
<dbReference type="PANTHER" id="PTHR43415">
    <property type="entry name" value="SPERMIDINE N(1)-ACETYLTRANSFERASE"/>
    <property type="match status" value="1"/>
</dbReference>